<comment type="similarity">
    <text evidence="1">Belongs to the type-I restriction system S methylase family.</text>
</comment>
<feature type="domain" description="Type I restriction modification DNA specificity" evidence="4">
    <location>
        <begin position="67"/>
        <end position="193"/>
    </location>
</feature>
<feature type="domain" description="Type I restriction modification DNA specificity" evidence="4">
    <location>
        <begin position="222"/>
        <end position="381"/>
    </location>
</feature>
<dbReference type="InterPro" id="IPR044946">
    <property type="entry name" value="Restrct_endonuc_typeI_TRD_sf"/>
</dbReference>
<sequence>MTKTNVPRLRFRGFSGEWKNDILENNVNFVQGNDGTDKGLPVLTISAGKGWMNQKDRFGTVLAGNELKNYTLLKKGQLSYNHGNSKLAEYGAVFCLRNYDKALVPRVYHSFELKNGDSNFIEKLFESKIPDRQLRKLITSGARMDGLLNINKKAFGSISLNFPSQYEQQKIGSFFTRMDKIIELQIQKLEQLKKLKHGYLQKMFPQDGESIPRLRFSGFSGGWKKKNISEITTRLDNKRVPVKEQDRVSGNVPYYGANGIQGYVESFTHTGNNILIAEDGASDVNNYPVIFTKGNIWVNNHAHVLQSKDNKSDSSFMSYALKLIRYEKYLTGNGRYKLNADVLMKINLLVPSIGEQQKISKFFSKLDQFINNQSKKIDSLKQQKKAYLQKMFI</sequence>
<dbReference type="PANTHER" id="PTHR30408">
    <property type="entry name" value="TYPE-1 RESTRICTION ENZYME ECOKI SPECIFICITY PROTEIN"/>
    <property type="match status" value="1"/>
</dbReference>
<gene>
    <name evidence="5" type="primary">hsdS</name>
    <name evidence="5" type="ORF">RZ78_09370</name>
</gene>
<dbReference type="EMBL" id="JXDF01000012">
    <property type="protein sequence ID" value="KPN83469.1"/>
    <property type="molecule type" value="Genomic_DNA"/>
</dbReference>
<dbReference type="InterPro" id="IPR052021">
    <property type="entry name" value="Type-I_RS_S_subunit"/>
</dbReference>
<dbReference type="Gene3D" id="1.10.287.1120">
    <property type="entry name" value="Bipartite methylase S protein"/>
    <property type="match status" value="1"/>
</dbReference>
<reference evidence="5 6" key="1">
    <citation type="journal article" date="2015" name="Genome Biol. Evol.">
        <title>Functionally Structured Genomes in Lactobacillus kunkeei Colonizing the Honey Crop and Food Products of Honeybees and Stingless Bees.</title>
        <authorList>
            <person name="Tamarit D."/>
            <person name="Ellegaard K.M."/>
            <person name="Wikander J."/>
            <person name="Olofsson T."/>
            <person name="Vasquez A."/>
            <person name="Andersson S.G."/>
        </authorList>
    </citation>
    <scope>NUCLEOTIDE SEQUENCE [LARGE SCALE GENOMIC DNA]</scope>
    <source>
        <strain evidence="5 6">LMbo</strain>
    </source>
</reference>
<accession>A0A0P7L4U5</accession>
<dbReference type="Pfam" id="PF01420">
    <property type="entry name" value="Methylase_S"/>
    <property type="match status" value="2"/>
</dbReference>
<keyword evidence="3" id="KW-0238">DNA-binding</keyword>
<dbReference type="PANTHER" id="PTHR30408:SF12">
    <property type="entry name" value="TYPE I RESTRICTION ENZYME MJAVIII SPECIFICITY SUBUNIT"/>
    <property type="match status" value="1"/>
</dbReference>
<dbReference type="GO" id="GO:0009307">
    <property type="term" value="P:DNA restriction-modification system"/>
    <property type="evidence" value="ECO:0007669"/>
    <property type="project" value="UniProtKB-KW"/>
</dbReference>
<organism evidence="5 6">
    <name type="scientific">Apilactobacillus kunkeei</name>
    <dbReference type="NCBI Taxonomy" id="148814"/>
    <lineage>
        <taxon>Bacteria</taxon>
        <taxon>Bacillati</taxon>
        <taxon>Bacillota</taxon>
        <taxon>Bacilli</taxon>
        <taxon>Lactobacillales</taxon>
        <taxon>Lactobacillaceae</taxon>
        <taxon>Apilactobacillus</taxon>
    </lineage>
</organism>
<evidence type="ECO:0000256" key="3">
    <source>
        <dbReference type="ARBA" id="ARBA00023125"/>
    </source>
</evidence>
<dbReference type="PATRIC" id="fig|148814.13.peg.470"/>
<protein>
    <submittedName>
        <fullName evidence="5">Type IC HsdS subunit</fullName>
    </submittedName>
</protein>
<dbReference type="SUPFAM" id="SSF116734">
    <property type="entry name" value="DNA methylase specificity domain"/>
    <property type="match status" value="2"/>
</dbReference>
<evidence type="ECO:0000256" key="2">
    <source>
        <dbReference type="ARBA" id="ARBA00022747"/>
    </source>
</evidence>
<dbReference type="CDD" id="cd17262">
    <property type="entry name" value="RMtype1_S_Aco12261I-TRD2-CR2"/>
    <property type="match status" value="1"/>
</dbReference>
<name>A0A0P7L4U5_9LACO</name>
<dbReference type="Proteomes" id="UP000050269">
    <property type="component" value="Unassembled WGS sequence"/>
</dbReference>
<dbReference type="GO" id="GO:0003677">
    <property type="term" value="F:DNA binding"/>
    <property type="evidence" value="ECO:0007669"/>
    <property type="project" value="UniProtKB-KW"/>
</dbReference>
<dbReference type="Gene3D" id="3.90.220.20">
    <property type="entry name" value="DNA methylase specificity domains"/>
    <property type="match status" value="2"/>
</dbReference>
<comment type="caution">
    <text evidence="5">The sequence shown here is derived from an EMBL/GenBank/DDBJ whole genome shotgun (WGS) entry which is preliminary data.</text>
</comment>
<keyword evidence="2" id="KW-0680">Restriction system</keyword>
<dbReference type="InterPro" id="IPR000055">
    <property type="entry name" value="Restrct_endonuc_typeI_TRD"/>
</dbReference>
<dbReference type="RefSeq" id="WP_054608015.1">
    <property type="nucleotide sequence ID" value="NZ_JXDF01000012.1"/>
</dbReference>
<evidence type="ECO:0000313" key="5">
    <source>
        <dbReference type="EMBL" id="KPN83469.1"/>
    </source>
</evidence>
<dbReference type="AlphaFoldDB" id="A0A0P7L4U5"/>
<evidence type="ECO:0000256" key="1">
    <source>
        <dbReference type="ARBA" id="ARBA00010923"/>
    </source>
</evidence>
<evidence type="ECO:0000313" key="6">
    <source>
        <dbReference type="Proteomes" id="UP000050269"/>
    </source>
</evidence>
<evidence type="ECO:0000259" key="4">
    <source>
        <dbReference type="Pfam" id="PF01420"/>
    </source>
</evidence>
<proteinExistence type="inferred from homology"/>